<sequence>FATGAWLAYKTVLIATNVITKIYTASTVLLRIAQIGLAGGITNATRAFKLFSAAIKASPLGIFLTVLSAAVLAYTAFSKSVKETRQEIAKGTDEFLKQREESEKLNDQIKQASLRYEELKSKTELTKKEQKELNEVIKLIAKNVPDAVTEVDKYGDALAINTKKTNDFIKLQEEINDLDTEIKLKENKNSLKQLNKEIEKFTSLGEKQNSVFVQGVGRITKTEEGLKKIVTIQQGRNNTITEN</sequence>
<keyword evidence="2" id="KW-0812">Transmembrane</keyword>
<keyword evidence="1" id="KW-0175">Coiled coil</keyword>
<evidence type="ECO:0000256" key="1">
    <source>
        <dbReference type="SAM" id="Coils"/>
    </source>
</evidence>
<proteinExistence type="predicted"/>
<name>X0XFJ4_9ZZZZ</name>
<gene>
    <name evidence="3" type="ORF">S01H1_72466</name>
</gene>
<feature type="coiled-coil region" evidence="1">
    <location>
        <begin position="95"/>
        <end position="136"/>
    </location>
</feature>
<evidence type="ECO:0000256" key="2">
    <source>
        <dbReference type="SAM" id="Phobius"/>
    </source>
</evidence>
<comment type="caution">
    <text evidence="3">The sequence shown here is derived from an EMBL/GenBank/DDBJ whole genome shotgun (WGS) entry which is preliminary data.</text>
</comment>
<protein>
    <recommendedName>
        <fullName evidence="4">Tape measure protein</fullName>
    </recommendedName>
</protein>
<accession>X0XFJ4</accession>
<reference evidence="3" key="1">
    <citation type="journal article" date="2014" name="Front. Microbiol.">
        <title>High frequency of phylogenetically diverse reductive dehalogenase-homologous genes in deep subseafloor sedimentary metagenomes.</title>
        <authorList>
            <person name="Kawai M."/>
            <person name="Futagami T."/>
            <person name="Toyoda A."/>
            <person name="Takaki Y."/>
            <person name="Nishi S."/>
            <person name="Hori S."/>
            <person name="Arai W."/>
            <person name="Tsubouchi T."/>
            <person name="Morono Y."/>
            <person name="Uchiyama I."/>
            <person name="Ito T."/>
            <person name="Fujiyama A."/>
            <person name="Inagaki F."/>
            <person name="Takami H."/>
        </authorList>
    </citation>
    <scope>NUCLEOTIDE SEQUENCE</scope>
    <source>
        <strain evidence="3">Expedition CK06-06</strain>
    </source>
</reference>
<keyword evidence="2" id="KW-0472">Membrane</keyword>
<dbReference type="AlphaFoldDB" id="X0XFJ4"/>
<evidence type="ECO:0008006" key="4">
    <source>
        <dbReference type="Google" id="ProtNLM"/>
    </source>
</evidence>
<dbReference type="EMBL" id="BARS01048334">
    <property type="protein sequence ID" value="GAG35413.1"/>
    <property type="molecule type" value="Genomic_DNA"/>
</dbReference>
<feature type="non-terminal residue" evidence="3">
    <location>
        <position position="1"/>
    </location>
</feature>
<evidence type="ECO:0000313" key="3">
    <source>
        <dbReference type="EMBL" id="GAG35413.1"/>
    </source>
</evidence>
<keyword evidence="2" id="KW-1133">Transmembrane helix</keyword>
<organism evidence="3">
    <name type="scientific">marine sediment metagenome</name>
    <dbReference type="NCBI Taxonomy" id="412755"/>
    <lineage>
        <taxon>unclassified sequences</taxon>
        <taxon>metagenomes</taxon>
        <taxon>ecological metagenomes</taxon>
    </lineage>
</organism>
<feature type="non-terminal residue" evidence="3">
    <location>
        <position position="243"/>
    </location>
</feature>
<feature type="transmembrane region" description="Helical" evidence="2">
    <location>
        <begin position="57"/>
        <end position="77"/>
    </location>
</feature>
<feature type="coiled-coil region" evidence="1">
    <location>
        <begin position="168"/>
        <end position="204"/>
    </location>
</feature>